<reference evidence="5 6" key="1">
    <citation type="journal article" date="2012" name="Proc. Natl. Acad. Sci. U.S.A.">
        <title>Comparative genomics of Ceriporiopsis subvermispora and Phanerochaete chrysosporium provide insight into selective ligninolysis.</title>
        <authorList>
            <person name="Fernandez-Fueyo E."/>
            <person name="Ruiz-Duenas F.J."/>
            <person name="Ferreira P."/>
            <person name="Floudas D."/>
            <person name="Hibbett D.S."/>
            <person name="Canessa P."/>
            <person name="Larrondo L.F."/>
            <person name="James T.Y."/>
            <person name="Seelenfreund D."/>
            <person name="Lobos S."/>
            <person name="Polanco R."/>
            <person name="Tello M."/>
            <person name="Honda Y."/>
            <person name="Watanabe T."/>
            <person name="Watanabe T."/>
            <person name="Ryu J.S."/>
            <person name="Kubicek C.P."/>
            <person name="Schmoll M."/>
            <person name="Gaskell J."/>
            <person name="Hammel K.E."/>
            <person name="St John F.J."/>
            <person name="Vanden Wymelenberg A."/>
            <person name="Sabat G."/>
            <person name="Splinter BonDurant S."/>
            <person name="Syed K."/>
            <person name="Yadav J.S."/>
            <person name="Doddapaneni H."/>
            <person name="Subramanian V."/>
            <person name="Lavin J.L."/>
            <person name="Oguiza J.A."/>
            <person name="Perez G."/>
            <person name="Pisabarro A.G."/>
            <person name="Ramirez L."/>
            <person name="Santoyo F."/>
            <person name="Master E."/>
            <person name="Coutinho P.M."/>
            <person name="Henrissat B."/>
            <person name="Lombard V."/>
            <person name="Magnuson J.K."/>
            <person name="Kuees U."/>
            <person name="Hori C."/>
            <person name="Igarashi K."/>
            <person name="Samejima M."/>
            <person name="Held B.W."/>
            <person name="Barry K.W."/>
            <person name="LaButti K.M."/>
            <person name="Lapidus A."/>
            <person name="Lindquist E.A."/>
            <person name="Lucas S.M."/>
            <person name="Riley R."/>
            <person name="Salamov A.A."/>
            <person name="Hoffmeister D."/>
            <person name="Schwenk D."/>
            <person name="Hadar Y."/>
            <person name="Yarden O."/>
            <person name="de Vries R.P."/>
            <person name="Wiebenga A."/>
            <person name="Stenlid J."/>
            <person name="Eastwood D."/>
            <person name="Grigoriev I.V."/>
            <person name="Berka R.M."/>
            <person name="Blanchette R.A."/>
            <person name="Kersten P."/>
            <person name="Martinez A.T."/>
            <person name="Vicuna R."/>
            <person name="Cullen D."/>
        </authorList>
    </citation>
    <scope>NUCLEOTIDE SEQUENCE [LARGE SCALE GENOMIC DNA]</scope>
    <source>
        <strain evidence="5 6">B</strain>
    </source>
</reference>
<dbReference type="EMBL" id="KB445805">
    <property type="protein sequence ID" value="EMD33605.1"/>
    <property type="molecule type" value="Genomic_DNA"/>
</dbReference>
<dbReference type="InterPro" id="IPR029058">
    <property type="entry name" value="AB_hydrolase_fold"/>
</dbReference>
<dbReference type="HOGENOM" id="CLU_006586_10_6_1"/>
<keyword evidence="2 3" id="KW-0378">Hydrolase</keyword>
<dbReference type="GO" id="GO:0016787">
    <property type="term" value="F:hydrolase activity"/>
    <property type="evidence" value="ECO:0007669"/>
    <property type="project" value="UniProtKB-KW"/>
</dbReference>
<dbReference type="InterPro" id="IPR019826">
    <property type="entry name" value="Carboxylesterase_B_AS"/>
</dbReference>
<keyword evidence="3" id="KW-0732">Signal</keyword>
<dbReference type="AlphaFoldDB" id="M2QN44"/>
<gene>
    <name evidence="5" type="ORF">CERSUDRAFT_117706</name>
</gene>
<dbReference type="SUPFAM" id="SSF53474">
    <property type="entry name" value="alpha/beta-Hydrolases"/>
    <property type="match status" value="1"/>
</dbReference>
<accession>M2QN44</accession>
<dbReference type="Pfam" id="PF00135">
    <property type="entry name" value="COesterase"/>
    <property type="match status" value="1"/>
</dbReference>
<name>M2QN44_CERS8</name>
<evidence type="ECO:0000259" key="4">
    <source>
        <dbReference type="Pfam" id="PF00135"/>
    </source>
</evidence>
<feature type="chain" id="PRO_5005140128" description="Carboxylic ester hydrolase" evidence="3">
    <location>
        <begin position="23"/>
        <end position="528"/>
    </location>
</feature>
<feature type="signal peptide" evidence="3">
    <location>
        <begin position="1"/>
        <end position="22"/>
    </location>
</feature>
<dbReference type="Gene3D" id="3.40.50.1820">
    <property type="entry name" value="alpha/beta hydrolase"/>
    <property type="match status" value="1"/>
</dbReference>
<dbReference type="PROSITE" id="PS00122">
    <property type="entry name" value="CARBOXYLESTERASE_B_1"/>
    <property type="match status" value="1"/>
</dbReference>
<organism evidence="5 6">
    <name type="scientific">Ceriporiopsis subvermispora (strain B)</name>
    <name type="common">White-rot fungus</name>
    <name type="synonym">Gelatoporia subvermispora</name>
    <dbReference type="NCBI Taxonomy" id="914234"/>
    <lineage>
        <taxon>Eukaryota</taxon>
        <taxon>Fungi</taxon>
        <taxon>Dikarya</taxon>
        <taxon>Basidiomycota</taxon>
        <taxon>Agaricomycotina</taxon>
        <taxon>Agaricomycetes</taxon>
        <taxon>Polyporales</taxon>
        <taxon>Gelatoporiaceae</taxon>
        <taxon>Gelatoporia</taxon>
    </lineage>
</organism>
<protein>
    <recommendedName>
        <fullName evidence="3">Carboxylic ester hydrolase</fullName>
        <ecNumber evidence="3">3.1.1.-</ecNumber>
    </recommendedName>
</protein>
<dbReference type="SMR" id="M2QN44"/>
<proteinExistence type="inferred from homology"/>
<dbReference type="InterPro" id="IPR050309">
    <property type="entry name" value="Type-B_Carboxylest/Lipase"/>
</dbReference>
<dbReference type="OrthoDB" id="408631at2759"/>
<evidence type="ECO:0000256" key="3">
    <source>
        <dbReference type="RuleBase" id="RU361235"/>
    </source>
</evidence>
<evidence type="ECO:0000313" key="5">
    <source>
        <dbReference type="EMBL" id="EMD33605.1"/>
    </source>
</evidence>
<dbReference type="Proteomes" id="UP000016930">
    <property type="component" value="Unassembled WGS sequence"/>
</dbReference>
<evidence type="ECO:0000256" key="2">
    <source>
        <dbReference type="ARBA" id="ARBA00022801"/>
    </source>
</evidence>
<dbReference type="STRING" id="914234.M2QN44"/>
<dbReference type="PANTHER" id="PTHR11559">
    <property type="entry name" value="CARBOXYLESTERASE"/>
    <property type="match status" value="1"/>
</dbReference>
<evidence type="ECO:0000256" key="1">
    <source>
        <dbReference type="ARBA" id="ARBA00005964"/>
    </source>
</evidence>
<dbReference type="ESTHER" id="cers8-m2qn44">
    <property type="family name" value="Fungal_carboxylesterase_lipase"/>
</dbReference>
<sequence length="528" mass="56551">MLPFRVLTRPATLATLISLVVCAPVHDPAPTVSIAGGSFVGSNDGITKSFFGIPYAQPPTGNLRFNLPQPVEQYSGVYNATVPAAGCPGLDLAAATSSTTGPMAELNELLNSAFSPPNVTDENCLTLNIWTPAHVLSGADLPVAVYIHGGGFVSGASASYDGEIIVKRALELGQPLIYANLNYRLSAYGFLAGQEVKDAGVTNLGLRDQRQALSWLNQHIRAFGGDPSKVTIWGESSGALSIMYQMLHNNGSTAGLFRGAFMESGSALPLNNYTEPQSVYDSLVSSANCTDSSNTLECLRELPFEAVQTALSALSPESLASAFQPVMDFDFIPDDPPLMVSQGRIANIAFVNGDTDDEGTEIALDFSSSVSTDAEVATWLSTSALPGASQEDVEQVMSLYPANVTEGSPFDTGTANAITPQYKRLAAIETDLLFQAPRRFLLGERWDKQPTWSFLSKLFKSLPDIGSGHQTDLLNIYGPGVMTDYLVNFVTNLNPNNATGVFWPSIMEDTFRKEGTDLLTRLGQEFPE</sequence>
<comment type="similarity">
    <text evidence="1 3">Belongs to the type-B carboxylesterase/lipase family.</text>
</comment>
<evidence type="ECO:0000313" key="6">
    <source>
        <dbReference type="Proteomes" id="UP000016930"/>
    </source>
</evidence>
<dbReference type="EC" id="3.1.1.-" evidence="3"/>
<keyword evidence="6" id="KW-1185">Reference proteome</keyword>
<dbReference type="InterPro" id="IPR002018">
    <property type="entry name" value="CarbesteraseB"/>
</dbReference>
<feature type="domain" description="Carboxylesterase type B" evidence="4">
    <location>
        <begin position="30"/>
        <end position="505"/>
    </location>
</feature>